<organism evidence="1 2">
    <name type="scientific">Neoarthrinium moseri</name>
    <dbReference type="NCBI Taxonomy" id="1658444"/>
    <lineage>
        <taxon>Eukaryota</taxon>
        <taxon>Fungi</taxon>
        <taxon>Dikarya</taxon>
        <taxon>Ascomycota</taxon>
        <taxon>Pezizomycotina</taxon>
        <taxon>Sordariomycetes</taxon>
        <taxon>Xylariomycetidae</taxon>
        <taxon>Amphisphaeriales</taxon>
        <taxon>Apiosporaceae</taxon>
        <taxon>Neoarthrinium</taxon>
    </lineage>
</organism>
<comment type="caution">
    <text evidence="1">The sequence shown here is derived from an EMBL/GenBank/DDBJ whole genome shotgun (WGS) entry which is preliminary data.</text>
</comment>
<proteinExistence type="predicted"/>
<keyword evidence="2" id="KW-1185">Reference proteome</keyword>
<dbReference type="EMBL" id="JAFIMR010000075">
    <property type="protein sequence ID" value="KAI1849578.1"/>
    <property type="molecule type" value="Genomic_DNA"/>
</dbReference>
<accession>A0A9P9W8A5</accession>
<evidence type="ECO:0000313" key="2">
    <source>
        <dbReference type="Proteomes" id="UP000829685"/>
    </source>
</evidence>
<protein>
    <submittedName>
        <fullName evidence="1">Uncharacterized protein</fullName>
    </submittedName>
</protein>
<reference evidence="1" key="1">
    <citation type="submission" date="2021-03" db="EMBL/GenBank/DDBJ databases">
        <title>Revisited historic fungal species revealed as producer of novel bioactive compounds through whole genome sequencing and comparative genomics.</title>
        <authorList>
            <person name="Vignolle G.A."/>
            <person name="Hochenegger N."/>
            <person name="Mach R.L."/>
            <person name="Mach-Aigner A.R."/>
            <person name="Javad Rahimi M."/>
            <person name="Salim K.A."/>
            <person name="Chan C.M."/>
            <person name="Lim L.B.L."/>
            <person name="Cai F."/>
            <person name="Druzhinina I.S."/>
            <person name="U'Ren J.M."/>
            <person name="Derntl C."/>
        </authorList>
    </citation>
    <scope>NUCLEOTIDE SEQUENCE</scope>
    <source>
        <strain evidence="1">TUCIM 5799</strain>
    </source>
</reference>
<gene>
    <name evidence="1" type="ORF">JX265_013584</name>
</gene>
<dbReference type="AlphaFoldDB" id="A0A9P9W8A5"/>
<evidence type="ECO:0000313" key="1">
    <source>
        <dbReference type="EMBL" id="KAI1849578.1"/>
    </source>
</evidence>
<sequence>MDMDAWNWASESDWWAHYLLTGDYKSTLTPQPALLFVSHEARAESLRAYKQLQISKPLLRRCLADDAVDDRRLERMRHLAKTPKLNVNTDVLEWAQVKRWSRNNPSKCGALFLAASMSVQHIVVEYDHYLHTSLVALALAVLDVESPLKSLTIKVNDSTTQEPFAFRLTSLPEHVETTSRQVSSLFRKLSQYDACMLPGYRPPLVDTERLQPKTLDRSTLGSFTRPFPPGTRLNTGYAIFRVASDREVNEATELIPAPGAMQGWKWMDMVDEPDRKAFNTNMQGDIALFMHRLSTYEQWDYEDGRRHPTDIIPFHGICLSHYGLP</sequence>
<name>A0A9P9W8A5_9PEZI</name>
<dbReference type="Proteomes" id="UP000829685">
    <property type="component" value="Unassembled WGS sequence"/>
</dbReference>